<keyword evidence="4" id="KW-1185">Reference proteome</keyword>
<gene>
    <name evidence="3" type="ORF">L484_004810</name>
</gene>
<dbReference type="EMBL" id="KE344767">
    <property type="protein sequence ID" value="EXB78108.1"/>
    <property type="molecule type" value="Genomic_DNA"/>
</dbReference>
<dbReference type="AlphaFoldDB" id="W9RYN3"/>
<accession>W9RYN3</accession>
<feature type="compositionally biased region" description="Basic residues" evidence="1">
    <location>
        <begin position="185"/>
        <end position="200"/>
    </location>
</feature>
<dbReference type="InterPro" id="IPR056689">
    <property type="entry name" value="DUF7787"/>
</dbReference>
<proteinExistence type="predicted"/>
<sequence length="236" mass="26531">MAREKAEKKELGRKTCKSRDSKAKISLEDYLRFLHSRNYSDLCVNFLNQIISMHGYKKIHKSPKIISMHGYKKIHKSPKVFFFSRFPFVSRQNNGGEYCQHSTTNTFGFGLPQKVLAEAVDKLALVNPCRSTLRERISPTASTTIDDVVEDLEALNWQECTVTFVQALNSATNGLVIYTSPEPPKRRHADRSKGPTNRRKALVPIQNGGAVKKVGLGQPRKAAKRMKPIVAVMNGS</sequence>
<organism evidence="3 4">
    <name type="scientific">Morus notabilis</name>
    <dbReference type="NCBI Taxonomy" id="981085"/>
    <lineage>
        <taxon>Eukaryota</taxon>
        <taxon>Viridiplantae</taxon>
        <taxon>Streptophyta</taxon>
        <taxon>Embryophyta</taxon>
        <taxon>Tracheophyta</taxon>
        <taxon>Spermatophyta</taxon>
        <taxon>Magnoliopsida</taxon>
        <taxon>eudicotyledons</taxon>
        <taxon>Gunneridae</taxon>
        <taxon>Pentapetalae</taxon>
        <taxon>rosids</taxon>
        <taxon>fabids</taxon>
        <taxon>Rosales</taxon>
        <taxon>Moraceae</taxon>
        <taxon>Moreae</taxon>
        <taxon>Morus</taxon>
    </lineage>
</organism>
<dbReference type="Pfam" id="PF25042">
    <property type="entry name" value="DUF7787"/>
    <property type="match status" value="1"/>
</dbReference>
<evidence type="ECO:0000256" key="1">
    <source>
        <dbReference type="SAM" id="MobiDB-lite"/>
    </source>
</evidence>
<dbReference type="PANTHER" id="PTHR35096">
    <property type="entry name" value="BNAA08G28570D PROTEIN"/>
    <property type="match status" value="1"/>
</dbReference>
<dbReference type="Proteomes" id="UP000030645">
    <property type="component" value="Unassembled WGS sequence"/>
</dbReference>
<evidence type="ECO:0000259" key="2">
    <source>
        <dbReference type="Pfam" id="PF25042"/>
    </source>
</evidence>
<name>W9RYN3_9ROSA</name>
<evidence type="ECO:0000313" key="4">
    <source>
        <dbReference type="Proteomes" id="UP000030645"/>
    </source>
</evidence>
<reference evidence="4" key="1">
    <citation type="submission" date="2013-01" db="EMBL/GenBank/DDBJ databases">
        <title>Draft Genome Sequence of a Mulberry Tree, Morus notabilis C.K. Schneid.</title>
        <authorList>
            <person name="He N."/>
            <person name="Zhao S."/>
        </authorList>
    </citation>
    <scope>NUCLEOTIDE SEQUENCE</scope>
</reference>
<feature type="region of interest" description="Disordered" evidence="1">
    <location>
        <begin position="180"/>
        <end position="200"/>
    </location>
</feature>
<evidence type="ECO:0000313" key="3">
    <source>
        <dbReference type="EMBL" id="EXB78108.1"/>
    </source>
</evidence>
<dbReference type="PANTHER" id="PTHR35096:SF8">
    <property type="entry name" value="OS03G0308600 PROTEIN"/>
    <property type="match status" value="1"/>
</dbReference>
<protein>
    <recommendedName>
        <fullName evidence="2">DUF7787 domain-containing protein</fullName>
    </recommendedName>
</protein>
<feature type="domain" description="DUF7787" evidence="2">
    <location>
        <begin position="22"/>
        <end position="64"/>
    </location>
</feature>